<gene>
    <name evidence="1" type="ORF">KI387_042517</name>
</gene>
<feature type="non-terminal residue" evidence="1">
    <location>
        <position position="1"/>
    </location>
</feature>
<sequence>MNLQDKHESDLKALTSVKVGHVEIKQDEKYDAPPEPMVDGCNDEIEVFSFPFEEEDSFHDEEIEARSFEAFEVKILLTKE</sequence>
<dbReference type="AlphaFoldDB" id="A0AA38C848"/>
<name>A0AA38C848_TAXCH</name>
<proteinExistence type="predicted"/>
<organism evidence="1 2">
    <name type="scientific">Taxus chinensis</name>
    <name type="common">Chinese yew</name>
    <name type="synonym">Taxus wallichiana var. chinensis</name>
    <dbReference type="NCBI Taxonomy" id="29808"/>
    <lineage>
        <taxon>Eukaryota</taxon>
        <taxon>Viridiplantae</taxon>
        <taxon>Streptophyta</taxon>
        <taxon>Embryophyta</taxon>
        <taxon>Tracheophyta</taxon>
        <taxon>Spermatophyta</taxon>
        <taxon>Pinopsida</taxon>
        <taxon>Pinidae</taxon>
        <taxon>Conifers II</taxon>
        <taxon>Cupressales</taxon>
        <taxon>Taxaceae</taxon>
        <taxon>Taxus</taxon>
    </lineage>
</organism>
<reference evidence="1 2" key="1">
    <citation type="journal article" date="2021" name="Nat. Plants">
        <title>The Taxus genome provides insights into paclitaxel biosynthesis.</title>
        <authorList>
            <person name="Xiong X."/>
            <person name="Gou J."/>
            <person name="Liao Q."/>
            <person name="Li Y."/>
            <person name="Zhou Q."/>
            <person name="Bi G."/>
            <person name="Li C."/>
            <person name="Du R."/>
            <person name="Wang X."/>
            <person name="Sun T."/>
            <person name="Guo L."/>
            <person name="Liang H."/>
            <person name="Lu P."/>
            <person name="Wu Y."/>
            <person name="Zhang Z."/>
            <person name="Ro D.K."/>
            <person name="Shang Y."/>
            <person name="Huang S."/>
            <person name="Yan J."/>
        </authorList>
    </citation>
    <scope>NUCLEOTIDE SEQUENCE [LARGE SCALE GENOMIC DNA]</scope>
    <source>
        <strain evidence="1">Ta-2019</strain>
    </source>
</reference>
<evidence type="ECO:0000313" key="1">
    <source>
        <dbReference type="EMBL" id="KAH9292294.1"/>
    </source>
</evidence>
<dbReference type="Proteomes" id="UP000824469">
    <property type="component" value="Unassembled WGS sequence"/>
</dbReference>
<comment type="caution">
    <text evidence="1">The sequence shown here is derived from an EMBL/GenBank/DDBJ whole genome shotgun (WGS) entry which is preliminary data.</text>
</comment>
<keyword evidence="2" id="KW-1185">Reference proteome</keyword>
<accession>A0AA38C848</accession>
<evidence type="ECO:0000313" key="2">
    <source>
        <dbReference type="Proteomes" id="UP000824469"/>
    </source>
</evidence>
<dbReference type="EMBL" id="JAHRHJ020003188">
    <property type="protein sequence ID" value="KAH9292294.1"/>
    <property type="molecule type" value="Genomic_DNA"/>
</dbReference>
<protein>
    <submittedName>
        <fullName evidence="1">Uncharacterized protein</fullName>
    </submittedName>
</protein>